<dbReference type="PRINTS" id="PR00926">
    <property type="entry name" value="MITOCARRIER"/>
</dbReference>
<sequence length="301" mass="33053">MALKGRDNHCLPRLGTFPIDTTKTRLQIQGGHLDGQVVATRYKGMFHALFRISTEEGIRALYQGIAPAVLRQSTYGTIKFGIYYSLKKALVSNPEQEKLGINVFCGITAGVISSIIANPTDVLKVRLQSGRGDLKEKSLLEAFLAIYKNEGVGGLWKGVFPTAQRAGVIVGVELPIYDMCKHYFIAMGCLPDNATNHLLSSFISSLGGAIASTPIDVIRTRLMNQKLRVSSRTVGALRGINGTGAAICESTLYFGTIDCLIKTVRQEGPLALYKGFVPTWLRLGPWNIIFFVTFEQLKKMY</sequence>
<dbReference type="InterPro" id="IPR018108">
    <property type="entry name" value="MCP_transmembrane"/>
</dbReference>
<keyword evidence="13" id="KW-1185">Reference proteome</keyword>
<dbReference type="GO" id="GO:0055085">
    <property type="term" value="P:transmembrane transport"/>
    <property type="evidence" value="ECO:0007669"/>
    <property type="project" value="InterPro"/>
</dbReference>
<comment type="similarity">
    <text evidence="2 11">Belongs to the mitochondrial carrier (TC 2.A.29) family.</text>
</comment>
<keyword evidence="7" id="KW-1133">Transmembrane helix</keyword>
<evidence type="ECO:0000256" key="3">
    <source>
        <dbReference type="ARBA" id="ARBA00022448"/>
    </source>
</evidence>
<reference evidence="12 13" key="1">
    <citation type="journal article" date="2019" name="PLoS Biol.">
        <title>Sex chromosomes control vertical transmission of feminizing Wolbachia symbionts in an isopod.</title>
        <authorList>
            <person name="Becking T."/>
            <person name="Chebbi M.A."/>
            <person name="Giraud I."/>
            <person name="Moumen B."/>
            <person name="Laverre T."/>
            <person name="Caubet Y."/>
            <person name="Peccoud J."/>
            <person name="Gilbert C."/>
            <person name="Cordaux R."/>
        </authorList>
    </citation>
    <scope>NUCLEOTIDE SEQUENCE [LARGE SCALE GENOMIC DNA]</scope>
    <source>
        <strain evidence="12">ANa2</strain>
        <tissue evidence="12">Whole body excluding digestive tract and cuticle</tissue>
    </source>
</reference>
<name>A0A5N5TLG2_9CRUS</name>
<keyword evidence="3 11" id="KW-0813">Transport</keyword>
<evidence type="ECO:0000256" key="9">
    <source>
        <dbReference type="ARBA" id="ARBA00023136"/>
    </source>
</evidence>
<dbReference type="InterPro" id="IPR023395">
    <property type="entry name" value="MCP_dom_sf"/>
</dbReference>
<feature type="repeat" description="Solcar" evidence="10">
    <location>
        <begin position="97"/>
        <end position="183"/>
    </location>
</feature>
<dbReference type="OrthoDB" id="756301at2759"/>
<dbReference type="FunFam" id="1.50.40.10:FF:000006">
    <property type="entry name" value="brain mitochondrial carrier protein 1 isoform X1"/>
    <property type="match status" value="1"/>
</dbReference>
<evidence type="ECO:0000256" key="6">
    <source>
        <dbReference type="ARBA" id="ARBA00022792"/>
    </source>
</evidence>
<evidence type="ECO:0000313" key="13">
    <source>
        <dbReference type="Proteomes" id="UP000326759"/>
    </source>
</evidence>
<evidence type="ECO:0000256" key="1">
    <source>
        <dbReference type="ARBA" id="ARBA00004448"/>
    </source>
</evidence>
<dbReference type="SUPFAM" id="SSF103506">
    <property type="entry name" value="Mitochondrial carrier"/>
    <property type="match status" value="1"/>
</dbReference>
<evidence type="ECO:0000256" key="5">
    <source>
        <dbReference type="ARBA" id="ARBA00022737"/>
    </source>
</evidence>
<protein>
    <submittedName>
        <fullName evidence="12">Brain mitochondrial carrier protein 1</fullName>
    </submittedName>
</protein>
<keyword evidence="5" id="KW-0677">Repeat</keyword>
<keyword evidence="6" id="KW-0999">Mitochondrion inner membrane</keyword>
<evidence type="ECO:0000256" key="7">
    <source>
        <dbReference type="ARBA" id="ARBA00022989"/>
    </source>
</evidence>
<evidence type="ECO:0000313" key="12">
    <source>
        <dbReference type="EMBL" id="KAB7506986.1"/>
    </source>
</evidence>
<comment type="subcellular location">
    <subcellularLocation>
        <location evidence="1">Mitochondrion inner membrane</location>
        <topology evidence="1">Multi-pass membrane protein</topology>
    </subcellularLocation>
</comment>
<evidence type="ECO:0000256" key="4">
    <source>
        <dbReference type="ARBA" id="ARBA00022692"/>
    </source>
</evidence>
<dbReference type="EMBL" id="SEYY01000557">
    <property type="protein sequence ID" value="KAB7506986.1"/>
    <property type="molecule type" value="Genomic_DNA"/>
</dbReference>
<dbReference type="PANTHER" id="PTHR45618">
    <property type="entry name" value="MITOCHONDRIAL DICARBOXYLATE CARRIER-RELATED"/>
    <property type="match status" value="1"/>
</dbReference>
<dbReference type="PROSITE" id="PS50920">
    <property type="entry name" value="SOLCAR"/>
    <property type="match status" value="3"/>
</dbReference>
<dbReference type="Pfam" id="PF00153">
    <property type="entry name" value="Mito_carr"/>
    <property type="match status" value="3"/>
</dbReference>
<accession>A0A5N5TLG2</accession>
<evidence type="ECO:0000256" key="11">
    <source>
        <dbReference type="RuleBase" id="RU000488"/>
    </source>
</evidence>
<keyword evidence="4 10" id="KW-0812">Transmembrane</keyword>
<dbReference type="InterPro" id="IPR002067">
    <property type="entry name" value="MCP"/>
</dbReference>
<proteinExistence type="inferred from homology"/>
<keyword evidence="9 10" id="KW-0472">Membrane</keyword>
<dbReference type="Gene3D" id="1.50.40.10">
    <property type="entry name" value="Mitochondrial carrier domain"/>
    <property type="match status" value="1"/>
</dbReference>
<dbReference type="GO" id="GO:0005743">
    <property type="term" value="C:mitochondrial inner membrane"/>
    <property type="evidence" value="ECO:0007669"/>
    <property type="project" value="UniProtKB-SubCell"/>
</dbReference>
<comment type="caution">
    <text evidence="12">The sequence shown here is derived from an EMBL/GenBank/DDBJ whole genome shotgun (WGS) entry which is preliminary data.</text>
</comment>
<dbReference type="AlphaFoldDB" id="A0A5N5TLG2"/>
<gene>
    <name evidence="12" type="ORF">Anas_09855</name>
</gene>
<organism evidence="12 13">
    <name type="scientific">Armadillidium nasatum</name>
    <dbReference type="NCBI Taxonomy" id="96803"/>
    <lineage>
        <taxon>Eukaryota</taxon>
        <taxon>Metazoa</taxon>
        <taxon>Ecdysozoa</taxon>
        <taxon>Arthropoda</taxon>
        <taxon>Crustacea</taxon>
        <taxon>Multicrustacea</taxon>
        <taxon>Malacostraca</taxon>
        <taxon>Eumalacostraca</taxon>
        <taxon>Peracarida</taxon>
        <taxon>Isopoda</taxon>
        <taxon>Oniscidea</taxon>
        <taxon>Crinocheta</taxon>
        <taxon>Armadillidiidae</taxon>
        <taxon>Armadillidium</taxon>
    </lineage>
</organism>
<keyword evidence="8" id="KW-0496">Mitochondrion</keyword>
<dbReference type="InterPro" id="IPR050391">
    <property type="entry name" value="Mito_Metabolite_Transporter"/>
</dbReference>
<evidence type="ECO:0000256" key="8">
    <source>
        <dbReference type="ARBA" id="ARBA00023128"/>
    </source>
</evidence>
<dbReference type="Proteomes" id="UP000326759">
    <property type="component" value="Unassembled WGS sequence"/>
</dbReference>
<feature type="repeat" description="Solcar" evidence="10">
    <location>
        <begin position="192"/>
        <end position="300"/>
    </location>
</feature>
<evidence type="ECO:0000256" key="2">
    <source>
        <dbReference type="ARBA" id="ARBA00006375"/>
    </source>
</evidence>
<feature type="repeat" description="Solcar" evidence="10">
    <location>
        <begin position="1"/>
        <end position="89"/>
    </location>
</feature>
<evidence type="ECO:0000256" key="10">
    <source>
        <dbReference type="PROSITE-ProRule" id="PRU00282"/>
    </source>
</evidence>